<dbReference type="Gene3D" id="1.10.20.10">
    <property type="entry name" value="Histone, subunit A"/>
    <property type="match status" value="1"/>
</dbReference>
<name>A0A7R9FAR0_9NEOP</name>
<dbReference type="GO" id="GO:0045944">
    <property type="term" value="P:positive regulation of transcription by RNA polymerase II"/>
    <property type="evidence" value="ECO:0007669"/>
    <property type="project" value="TreeGrafter"/>
</dbReference>
<reference evidence="1" key="1">
    <citation type="submission" date="2020-11" db="EMBL/GenBank/DDBJ databases">
        <authorList>
            <person name="Tran Van P."/>
        </authorList>
    </citation>
    <scope>NUCLEOTIDE SEQUENCE</scope>
</reference>
<dbReference type="GO" id="GO:0046982">
    <property type="term" value="F:protein heterodimerization activity"/>
    <property type="evidence" value="ECO:0007669"/>
    <property type="project" value="InterPro"/>
</dbReference>
<dbReference type="GO" id="GO:0002039">
    <property type="term" value="F:p53 binding"/>
    <property type="evidence" value="ECO:0007669"/>
    <property type="project" value="TreeGrafter"/>
</dbReference>
<dbReference type="PANTHER" id="PTHR46452:SF1">
    <property type="entry name" value="TRANSCRIPTION INITIATION FACTOR TFIID SUBUNIT 3"/>
    <property type="match status" value="1"/>
</dbReference>
<dbReference type="PANTHER" id="PTHR46452">
    <property type="entry name" value="TRANSCRIPTION INITIATION FACTOR TFIID SUBUNIT 3"/>
    <property type="match status" value="1"/>
</dbReference>
<gene>
    <name evidence="1" type="ORF">TBIB3V08_LOCUS12332</name>
</gene>
<organism evidence="1">
    <name type="scientific">Timema bartmani</name>
    <dbReference type="NCBI Taxonomy" id="61472"/>
    <lineage>
        <taxon>Eukaryota</taxon>
        <taxon>Metazoa</taxon>
        <taxon>Ecdysozoa</taxon>
        <taxon>Arthropoda</taxon>
        <taxon>Hexapoda</taxon>
        <taxon>Insecta</taxon>
        <taxon>Pterygota</taxon>
        <taxon>Neoptera</taxon>
        <taxon>Polyneoptera</taxon>
        <taxon>Phasmatodea</taxon>
        <taxon>Timematodea</taxon>
        <taxon>Timematoidea</taxon>
        <taxon>Timematidae</taxon>
        <taxon>Timema</taxon>
    </lineage>
</organism>
<sequence length="223" mass="24762">MYPCEALELRVVGERKTIVETTLSTPDRDSNLALTVIGSLVYCESSALDHVATEEVGHTIPNLDELGLAFQDLGINIQDLEEYIKNVESVPCVFDIPKYPIPRESHLNFLKPGSREVVTRPVHVHEHLPPMHPEMEALAVNGLLPGHVKLDKTVLVNCSLIQYQAPSRRKLFMQATSCVSPPFPRPQHMSSLSLPEATSYSSPFKSRSERVLSLLNPEDAACI</sequence>
<dbReference type="InterPro" id="IPR009072">
    <property type="entry name" value="Histone-fold"/>
</dbReference>
<dbReference type="GO" id="GO:0005669">
    <property type="term" value="C:transcription factor TFIID complex"/>
    <property type="evidence" value="ECO:0007669"/>
    <property type="project" value="TreeGrafter"/>
</dbReference>
<accession>A0A7R9FAR0</accession>
<dbReference type="AlphaFoldDB" id="A0A7R9FAR0"/>
<dbReference type="EMBL" id="OD573420">
    <property type="protein sequence ID" value="CAD7450061.1"/>
    <property type="molecule type" value="Genomic_DNA"/>
</dbReference>
<protein>
    <submittedName>
        <fullName evidence="1">Uncharacterized protein</fullName>
    </submittedName>
</protein>
<evidence type="ECO:0000313" key="1">
    <source>
        <dbReference type="EMBL" id="CAD7450061.1"/>
    </source>
</evidence>
<proteinExistence type="predicted"/>